<evidence type="ECO:0000313" key="2">
    <source>
        <dbReference type="EMBL" id="TKX20362.1"/>
    </source>
</evidence>
<reference evidence="2 3" key="1">
    <citation type="submission" date="2018-02" db="EMBL/GenBank/DDBJ databases">
        <title>Draft genome sequences of Elsinoe sp., causing black scab on jojoba.</title>
        <authorList>
            <person name="Stodart B."/>
            <person name="Jeffress S."/>
            <person name="Ash G."/>
            <person name="Arun Chinnappa K."/>
        </authorList>
    </citation>
    <scope>NUCLEOTIDE SEQUENCE [LARGE SCALE GENOMIC DNA]</scope>
    <source>
        <strain evidence="2 3">Hillstone_2</strain>
    </source>
</reference>
<feature type="compositionally biased region" description="Basic residues" evidence="1">
    <location>
        <begin position="163"/>
        <end position="172"/>
    </location>
</feature>
<accession>A0A4V6YAS4</accession>
<comment type="caution">
    <text evidence="2">The sequence shown here is derived from an EMBL/GenBank/DDBJ whole genome shotgun (WGS) entry which is preliminary data.</text>
</comment>
<protein>
    <submittedName>
        <fullName evidence="2">Uncharacterized protein</fullName>
    </submittedName>
</protein>
<dbReference type="Proteomes" id="UP000308133">
    <property type="component" value="Unassembled WGS sequence"/>
</dbReference>
<evidence type="ECO:0000313" key="3">
    <source>
        <dbReference type="Proteomes" id="UP000308133"/>
    </source>
</evidence>
<evidence type="ECO:0000256" key="1">
    <source>
        <dbReference type="SAM" id="MobiDB-lite"/>
    </source>
</evidence>
<dbReference type="AlphaFoldDB" id="A0A4V6YAS4"/>
<sequence length="172" mass="18764">MYSKIHRLIHVDPFSLCEPHRRMKEDLLTLMAFFVHRHMGTSHTPSPPATPLHKKTDEQCPPSPRQIYTPPLTSPATCTGTPSPLDDTLQIPSGKDEGLPLVAGECGKIGHGEVFQDIALRESQTADHEFMIKGAIPVRLAHRAGRDTVGPTITADTGGMVASKKRKLNSEG</sequence>
<organism evidence="2 3">
    <name type="scientific">Elsinoe australis</name>
    <dbReference type="NCBI Taxonomy" id="40998"/>
    <lineage>
        <taxon>Eukaryota</taxon>
        <taxon>Fungi</taxon>
        <taxon>Dikarya</taxon>
        <taxon>Ascomycota</taxon>
        <taxon>Pezizomycotina</taxon>
        <taxon>Dothideomycetes</taxon>
        <taxon>Dothideomycetidae</taxon>
        <taxon>Myriangiales</taxon>
        <taxon>Elsinoaceae</taxon>
        <taxon>Elsinoe</taxon>
    </lineage>
</organism>
<feature type="region of interest" description="Disordered" evidence="1">
    <location>
        <begin position="41"/>
        <end position="62"/>
    </location>
</feature>
<proteinExistence type="predicted"/>
<name>A0A4V6YAS4_9PEZI</name>
<dbReference type="EMBL" id="PTQR01000090">
    <property type="protein sequence ID" value="TKX20362.1"/>
    <property type="molecule type" value="Genomic_DNA"/>
</dbReference>
<feature type="region of interest" description="Disordered" evidence="1">
    <location>
        <begin position="149"/>
        <end position="172"/>
    </location>
</feature>
<gene>
    <name evidence="2" type="ORF">C1H76_7438</name>
</gene>